<dbReference type="Proteomes" id="UP000179807">
    <property type="component" value="Unassembled WGS sequence"/>
</dbReference>
<organism evidence="2 3">
    <name type="scientific">Tritrichomonas foetus</name>
    <dbReference type="NCBI Taxonomy" id="1144522"/>
    <lineage>
        <taxon>Eukaryota</taxon>
        <taxon>Metamonada</taxon>
        <taxon>Parabasalia</taxon>
        <taxon>Tritrichomonadida</taxon>
        <taxon>Tritrichomonadidae</taxon>
        <taxon>Tritrichomonas</taxon>
    </lineage>
</organism>
<dbReference type="RefSeq" id="XP_068361106.1">
    <property type="nucleotide sequence ID" value="XM_068492299.1"/>
</dbReference>
<dbReference type="OrthoDB" id="10596200at2759"/>
<dbReference type="VEuPathDB" id="TrichDB:TRFO_05116"/>
<dbReference type="AlphaFoldDB" id="A0A1J4KAH7"/>
<gene>
    <name evidence="2" type="ORF">TRFO_05116</name>
</gene>
<sequence>MPIWHIQKKLFWNMFPAILIPKISTHQRFQKIRCDDTSKMIENMGFIYADGITDQIFALQIFAVDLFNDLNADFNKIEKRVESFGERLIEFREKAKCFINNNNDLDFKKYRNNRYLNIAIPALSNLWETMPGQSTFFIEKASENAEPRLTTKKFSEILPNWEQVDLEISDTLFYQKQLQRELQAEYIDAIEKRQNKPAKNIKLEVKSNSTDQSAAALQSFLEEIPLPNVKVTLPPLVGKTQDWQSKSVYQPVIYGGEKGNLNLIQSKATLKPETTQIFQKNTKTIFTAISAILFDVDNEGVQPNYENSDFINKITITAIEPHQSLEESYILSINQPEKIAKLTFSLATQFEVINTNDIPIPQKIDSKSSLPKQIKVSDEDSKHKTRHRSKSRINIKALSRVGQLIIDIKPDTKKQIITEIIEHKQHSDEKPKGIRHFWNRNKNKNDRNKDDGVNIEISSNKETKSPVKIETLPPPPPPPPPSPPPPLINKDDGPNRIIAPKLSTSKHNLPPKEVNFVDLIKAGAYNLRKKEDFKPLKEKPIINENKPMNELSIADLQVALKQVREQMQCSSSSHESSNSDSSSTW</sequence>
<feature type="compositionally biased region" description="Low complexity" evidence="1">
    <location>
        <begin position="570"/>
        <end position="585"/>
    </location>
</feature>
<evidence type="ECO:0000313" key="2">
    <source>
        <dbReference type="EMBL" id="OHT07970.1"/>
    </source>
</evidence>
<feature type="region of interest" description="Disordered" evidence="1">
    <location>
        <begin position="565"/>
        <end position="585"/>
    </location>
</feature>
<protein>
    <submittedName>
        <fullName evidence="2">Uncharacterized protein</fullName>
    </submittedName>
</protein>
<feature type="compositionally biased region" description="Basic residues" evidence="1">
    <location>
        <begin position="433"/>
        <end position="442"/>
    </location>
</feature>
<feature type="compositionally biased region" description="Basic and acidic residues" evidence="1">
    <location>
        <begin position="422"/>
        <end position="432"/>
    </location>
</feature>
<dbReference type="GeneID" id="94827003"/>
<accession>A0A1J4KAH7</accession>
<feature type="compositionally biased region" description="Pro residues" evidence="1">
    <location>
        <begin position="472"/>
        <end position="487"/>
    </location>
</feature>
<name>A0A1J4KAH7_9EUKA</name>
<keyword evidence="3" id="KW-1185">Reference proteome</keyword>
<feature type="region of interest" description="Disordered" evidence="1">
    <location>
        <begin position="422"/>
        <end position="510"/>
    </location>
</feature>
<feature type="compositionally biased region" description="Basic and acidic residues" evidence="1">
    <location>
        <begin position="443"/>
        <end position="452"/>
    </location>
</feature>
<evidence type="ECO:0000256" key="1">
    <source>
        <dbReference type="SAM" id="MobiDB-lite"/>
    </source>
</evidence>
<proteinExistence type="predicted"/>
<reference evidence="2" key="1">
    <citation type="submission" date="2016-10" db="EMBL/GenBank/DDBJ databases">
        <authorList>
            <person name="Benchimol M."/>
            <person name="Almeida L.G."/>
            <person name="Vasconcelos A.T."/>
            <person name="Perreira-Neves A."/>
            <person name="Rosa I.A."/>
            <person name="Tasca T."/>
            <person name="Bogo M.R."/>
            <person name="de Souza W."/>
        </authorList>
    </citation>
    <scope>NUCLEOTIDE SEQUENCE [LARGE SCALE GENOMIC DNA]</scope>
    <source>
        <strain evidence="2">K</strain>
    </source>
</reference>
<evidence type="ECO:0000313" key="3">
    <source>
        <dbReference type="Proteomes" id="UP000179807"/>
    </source>
</evidence>
<feature type="region of interest" description="Disordered" evidence="1">
    <location>
        <begin position="361"/>
        <end position="392"/>
    </location>
</feature>
<dbReference type="EMBL" id="MLAK01000682">
    <property type="protein sequence ID" value="OHT07970.1"/>
    <property type="molecule type" value="Genomic_DNA"/>
</dbReference>
<feature type="compositionally biased region" description="Basic residues" evidence="1">
    <location>
        <begin position="383"/>
        <end position="392"/>
    </location>
</feature>
<comment type="caution">
    <text evidence="2">The sequence shown here is derived from an EMBL/GenBank/DDBJ whole genome shotgun (WGS) entry which is preliminary data.</text>
</comment>